<dbReference type="EMBL" id="FZQP02003912">
    <property type="protein sequence ID" value="VVC99015.1"/>
    <property type="molecule type" value="Genomic_DNA"/>
</dbReference>
<evidence type="ECO:0000313" key="6">
    <source>
        <dbReference type="Proteomes" id="UP000324832"/>
    </source>
</evidence>
<accession>A0A5E4QQ57</accession>
<dbReference type="InterPro" id="IPR035914">
    <property type="entry name" value="Sperma_CUB_dom_sf"/>
</dbReference>
<dbReference type="Gene3D" id="2.60.120.290">
    <property type="entry name" value="Spermadhesin, CUB domain"/>
    <property type="match status" value="1"/>
</dbReference>
<protein>
    <recommendedName>
        <fullName evidence="7">C-type lectin domain-containing protein</fullName>
    </recommendedName>
</protein>
<dbReference type="CDD" id="cd00037">
    <property type="entry name" value="CLECT"/>
    <property type="match status" value="1"/>
</dbReference>
<dbReference type="PROSITE" id="PS50041">
    <property type="entry name" value="C_TYPE_LECTIN_2"/>
    <property type="match status" value="1"/>
</dbReference>
<evidence type="ECO:0008006" key="7">
    <source>
        <dbReference type="Google" id="ProtNLM"/>
    </source>
</evidence>
<dbReference type="AlphaFoldDB" id="A0A5E4QQ57"/>
<evidence type="ECO:0000259" key="4">
    <source>
        <dbReference type="PROSITE" id="PS50041"/>
    </source>
</evidence>
<reference evidence="5 6" key="1">
    <citation type="submission" date="2017-07" db="EMBL/GenBank/DDBJ databases">
        <authorList>
            <person name="Talla V."/>
            <person name="Backstrom N."/>
        </authorList>
    </citation>
    <scope>NUCLEOTIDE SEQUENCE [LARGE SCALE GENOMIC DNA]</scope>
</reference>
<dbReference type="Gene3D" id="3.10.100.10">
    <property type="entry name" value="Mannose-Binding Protein A, subunit A"/>
    <property type="match status" value="1"/>
</dbReference>
<dbReference type="InterPro" id="IPR050976">
    <property type="entry name" value="Snaclec"/>
</dbReference>
<feature type="domain" description="CUB" evidence="3">
    <location>
        <begin position="97"/>
        <end position="168"/>
    </location>
</feature>
<feature type="domain" description="C-type lectin" evidence="4">
    <location>
        <begin position="1"/>
        <end position="98"/>
    </location>
</feature>
<gene>
    <name evidence="5" type="ORF">LSINAPIS_LOCUS9968</name>
</gene>
<dbReference type="InterPro" id="IPR000859">
    <property type="entry name" value="CUB_dom"/>
</dbReference>
<evidence type="ECO:0000259" key="3">
    <source>
        <dbReference type="PROSITE" id="PS01180"/>
    </source>
</evidence>
<dbReference type="PANTHER" id="PTHR22991">
    <property type="entry name" value="PROTEIN CBG13490"/>
    <property type="match status" value="1"/>
</dbReference>
<dbReference type="SUPFAM" id="SSF56436">
    <property type="entry name" value="C-type lectin-like"/>
    <property type="match status" value="1"/>
</dbReference>
<dbReference type="Proteomes" id="UP000324832">
    <property type="component" value="Unassembled WGS sequence"/>
</dbReference>
<dbReference type="PANTHER" id="PTHR22991:SF44">
    <property type="entry name" value="C-TYPE LECTIN-RELATED"/>
    <property type="match status" value="1"/>
</dbReference>
<comment type="caution">
    <text evidence="2">Lacks conserved residue(s) required for the propagation of feature annotation.</text>
</comment>
<dbReference type="InterPro" id="IPR016186">
    <property type="entry name" value="C-type_lectin-like/link_sf"/>
</dbReference>
<dbReference type="InterPro" id="IPR016187">
    <property type="entry name" value="CTDL_fold"/>
</dbReference>
<keyword evidence="1" id="KW-1015">Disulfide bond</keyword>
<name>A0A5E4QQ57_9NEOP</name>
<organism evidence="5 6">
    <name type="scientific">Leptidea sinapis</name>
    <dbReference type="NCBI Taxonomy" id="189913"/>
    <lineage>
        <taxon>Eukaryota</taxon>
        <taxon>Metazoa</taxon>
        <taxon>Ecdysozoa</taxon>
        <taxon>Arthropoda</taxon>
        <taxon>Hexapoda</taxon>
        <taxon>Insecta</taxon>
        <taxon>Pterygota</taxon>
        <taxon>Neoptera</taxon>
        <taxon>Endopterygota</taxon>
        <taxon>Lepidoptera</taxon>
        <taxon>Glossata</taxon>
        <taxon>Ditrysia</taxon>
        <taxon>Papilionoidea</taxon>
        <taxon>Pieridae</taxon>
        <taxon>Dismorphiinae</taxon>
        <taxon>Leptidea</taxon>
    </lineage>
</organism>
<dbReference type="Pfam" id="PF00059">
    <property type="entry name" value="Lectin_C"/>
    <property type="match status" value="1"/>
</dbReference>
<evidence type="ECO:0000256" key="2">
    <source>
        <dbReference type="PROSITE-ProRule" id="PRU00059"/>
    </source>
</evidence>
<keyword evidence="6" id="KW-1185">Reference proteome</keyword>
<evidence type="ECO:0000313" key="5">
    <source>
        <dbReference type="EMBL" id="VVC99015.1"/>
    </source>
</evidence>
<dbReference type="Pfam" id="PF00431">
    <property type="entry name" value="CUB"/>
    <property type="match status" value="1"/>
</dbReference>
<feature type="non-terminal residue" evidence="5">
    <location>
        <position position="1"/>
    </location>
</feature>
<dbReference type="SUPFAM" id="SSF49854">
    <property type="entry name" value="Spermadhesin, CUB domain"/>
    <property type="match status" value="1"/>
</dbReference>
<dbReference type="PROSITE" id="PS01180">
    <property type="entry name" value="CUB"/>
    <property type="match status" value="1"/>
</dbReference>
<proteinExistence type="predicted"/>
<sequence>VCEGLNMVLASVHTPDEERFIVTGIRQSSDYSAGTIYWLGARIEDDEFSWIDGSALGYHAWPPYNDTEELDNACLGIQPSGLYWTLHRCSITGGYVCKRRLNPENLIRNNTIEGTEGIITSLNHPAVYDNDLDYYTMIKGPLDTRLVFVFQTLELEYQTDCLYDYIEVIFYYLILFMLYKSSQMKIREENGKNDFT</sequence>
<dbReference type="CDD" id="cd00041">
    <property type="entry name" value="CUB"/>
    <property type="match status" value="1"/>
</dbReference>
<evidence type="ECO:0000256" key="1">
    <source>
        <dbReference type="ARBA" id="ARBA00023157"/>
    </source>
</evidence>
<dbReference type="InterPro" id="IPR001304">
    <property type="entry name" value="C-type_lectin-like"/>
</dbReference>